<dbReference type="Pfam" id="PF14903">
    <property type="entry name" value="WG_beta_rep"/>
    <property type="match status" value="2"/>
</dbReference>
<dbReference type="RefSeq" id="WP_089897618.1">
    <property type="nucleotide sequence ID" value="NZ_FOJG01000002.1"/>
</dbReference>
<dbReference type="PANTHER" id="PTHR37841:SF1">
    <property type="entry name" value="DUF3298 DOMAIN-CONTAINING PROTEIN"/>
    <property type="match status" value="1"/>
</dbReference>
<feature type="chain" id="PRO_5011600300" evidence="1">
    <location>
        <begin position="21"/>
        <end position="642"/>
    </location>
</feature>
<feature type="signal peptide" evidence="1">
    <location>
        <begin position="1"/>
        <end position="20"/>
    </location>
</feature>
<protein>
    <submittedName>
        <fullName evidence="2">WG containing repeat-containing protein</fullName>
    </submittedName>
</protein>
<dbReference type="OrthoDB" id="5464673at2"/>
<dbReference type="AlphaFoldDB" id="A0A1I0S6Z5"/>
<reference evidence="3" key="1">
    <citation type="submission" date="2016-10" db="EMBL/GenBank/DDBJ databases">
        <authorList>
            <person name="Varghese N."/>
            <person name="Submissions S."/>
        </authorList>
    </citation>
    <scope>NUCLEOTIDE SEQUENCE [LARGE SCALE GENOMIC DNA]</scope>
    <source>
        <strain evidence="3">DSM 3695</strain>
    </source>
</reference>
<evidence type="ECO:0000313" key="2">
    <source>
        <dbReference type="EMBL" id="SEW51166.1"/>
    </source>
</evidence>
<keyword evidence="1" id="KW-0732">Signal</keyword>
<accession>A0A1I0S6Z5</accession>
<organism evidence="2 3">
    <name type="scientific">Chitinophaga arvensicola</name>
    <dbReference type="NCBI Taxonomy" id="29529"/>
    <lineage>
        <taxon>Bacteria</taxon>
        <taxon>Pseudomonadati</taxon>
        <taxon>Bacteroidota</taxon>
        <taxon>Chitinophagia</taxon>
        <taxon>Chitinophagales</taxon>
        <taxon>Chitinophagaceae</taxon>
        <taxon>Chitinophaga</taxon>
    </lineage>
</organism>
<dbReference type="STRING" id="29529.SAMN04488122_4153"/>
<dbReference type="Proteomes" id="UP000199310">
    <property type="component" value="Unassembled WGS sequence"/>
</dbReference>
<name>A0A1I0S6Z5_9BACT</name>
<evidence type="ECO:0000313" key="3">
    <source>
        <dbReference type="Proteomes" id="UP000199310"/>
    </source>
</evidence>
<gene>
    <name evidence="2" type="ORF">SAMN04488122_4153</name>
</gene>
<dbReference type="PANTHER" id="PTHR37841">
    <property type="entry name" value="GLR2918 PROTEIN"/>
    <property type="match status" value="1"/>
</dbReference>
<keyword evidence="3" id="KW-1185">Reference proteome</keyword>
<sequence length="642" mass="71825">MHIRHLLTGCFLLLSQTVVAQEGSPFKYGFAYVYTGDKGWYIDTTGKKVFDVIIGSYHPVSTTPADGSGHSRIIPDEKQDMIMVRSGNKKGIVNNGKWVVPAVYDSIEMKWRTTLVLRSDGKMTYADTYGKLLLPMEFEDAGILDDDHFDVKTGGKWGVYSTPAKKLIIPAIYEGFDYCGGCGLKGDYLFAQKDGKWGIIDFNNNVLLPFEYEHEHSFMRSDNWIRALKKNGQELVINLALKKEYLAPEFSDMSIIGNGLLKARKNGYYGLIDEDGKIVADFRYDDIRENESNPGPYFEVTEKGKTGILREDGKVILPAAYEGDITAYADCFIVQVDGNYTLLDTTGKQLLNKAYSEITPMGTAFERSASLPLFKLKQKALYGFYNPANGKIVEPAFFEIERTSVTSPATDLLEVSYKERNGLYNLAGEEVLPVIYQKLEDITPGFVKVREAGGTGIFDISHRRMLLPAKFESIYVAEADSNLWVTTKPGQQNDIYYNHKGMVVPAPKEKRGVVKKSGGLIEKKTAGDGMLYGYTDNNGKVMVPAVYERLLVDKNGRGFLAQKNSRFTVFNGAGQAVSKQTFEDVMLDVMPTYGSSTVEFTFPLLCRDGDIYRYLTIDGQFLPFEIRDITAFSPFGIYAIPE</sequence>
<proteinExistence type="predicted"/>
<dbReference type="InterPro" id="IPR032774">
    <property type="entry name" value="WG_beta_rep"/>
</dbReference>
<evidence type="ECO:0000256" key="1">
    <source>
        <dbReference type="SAM" id="SignalP"/>
    </source>
</evidence>
<dbReference type="EMBL" id="FOJG01000002">
    <property type="protein sequence ID" value="SEW51166.1"/>
    <property type="molecule type" value="Genomic_DNA"/>
</dbReference>